<reference evidence="5" key="1">
    <citation type="submission" date="2018-11" db="EMBL/GenBank/DDBJ databases">
        <title>Complete genome sequence of Paenibacillus sp. ML311-T8.</title>
        <authorList>
            <person name="Nam Y.-D."/>
            <person name="Kang J."/>
            <person name="Chung W.-H."/>
            <person name="Park Y.S."/>
        </authorList>
    </citation>
    <scope>NUCLEOTIDE SEQUENCE [LARGE SCALE GENOMIC DNA]</scope>
    <source>
        <strain evidence="5">ML311-T8</strain>
    </source>
</reference>
<dbReference type="SUPFAM" id="SSF47203">
    <property type="entry name" value="Acyl-CoA dehydrogenase C-terminal domain-like"/>
    <property type="match status" value="1"/>
</dbReference>
<organism evidence="4 5">
    <name type="scientific">Paenibacillus psychroresistens</name>
    <dbReference type="NCBI Taxonomy" id="1778678"/>
    <lineage>
        <taxon>Bacteria</taxon>
        <taxon>Bacillati</taxon>
        <taxon>Bacillota</taxon>
        <taxon>Bacilli</taxon>
        <taxon>Bacillales</taxon>
        <taxon>Paenibacillaceae</taxon>
        <taxon>Paenibacillus</taxon>
    </lineage>
</organism>
<gene>
    <name evidence="4" type="ORF">EHS13_06715</name>
</gene>
<name>A0A6B8REK5_9BACL</name>
<feature type="domain" description="Acyl-CoA dehydrogenase C-terminal" evidence="3">
    <location>
        <begin position="228"/>
        <end position="358"/>
    </location>
</feature>
<dbReference type="Proteomes" id="UP000426246">
    <property type="component" value="Chromosome"/>
</dbReference>
<dbReference type="KEGG" id="ppsc:EHS13_06715"/>
<accession>A0A6B8REK5</accession>
<dbReference type="SUPFAM" id="SSF56645">
    <property type="entry name" value="Acyl-CoA dehydrogenase NM domain-like"/>
    <property type="match status" value="1"/>
</dbReference>
<dbReference type="PANTHER" id="PTHR43884">
    <property type="entry name" value="ACYL-COA DEHYDROGENASE"/>
    <property type="match status" value="1"/>
</dbReference>
<feature type="domain" description="Acyl-CoA dehydrogenase/oxidase N-terminal" evidence="2">
    <location>
        <begin position="11"/>
        <end position="82"/>
    </location>
</feature>
<dbReference type="Pfam" id="PF02771">
    <property type="entry name" value="Acyl-CoA_dh_N"/>
    <property type="match status" value="1"/>
</dbReference>
<dbReference type="OrthoDB" id="1170793at2"/>
<evidence type="ECO:0000259" key="2">
    <source>
        <dbReference type="Pfam" id="PF02771"/>
    </source>
</evidence>
<dbReference type="EMBL" id="CP034235">
    <property type="protein sequence ID" value="QGQ94600.1"/>
    <property type="molecule type" value="Genomic_DNA"/>
</dbReference>
<dbReference type="Gene3D" id="1.20.140.10">
    <property type="entry name" value="Butyryl-CoA Dehydrogenase, subunit A, domain 3"/>
    <property type="match status" value="1"/>
</dbReference>
<proteinExistence type="predicted"/>
<dbReference type="AlphaFoldDB" id="A0A6B8REK5"/>
<evidence type="ECO:0000259" key="3">
    <source>
        <dbReference type="Pfam" id="PF08028"/>
    </source>
</evidence>
<dbReference type="InterPro" id="IPR046373">
    <property type="entry name" value="Acyl-CoA_Oxase/DH_mid-dom_sf"/>
</dbReference>
<dbReference type="GO" id="GO:0003995">
    <property type="term" value="F:acyl-CoA dehydrogenase activity"/>
    <property type="evidence" value="ECO:0007669"/>
    <property type="project" value="TreeGrafter"/>
</dbReference>
<dbReference type="InterPro" id="IPR013786">
    <property type="entry name" value="AcylCoA_DH/ox_N"/>
</dbReference>
<dbReference type="InterPro" id="IPR013107">
    <property type="entry name" value="Acyl-CoA_DH_C"/>
</dbReference>
<keyword evidence="5" id="KW-1185">Reference proteome</keyword>
<dbReference type="Gene3D" id="2.40.110.10">
    <property type="entry name" value="Butyryl-CoA Dehydrogenase, subunit A, domain 2"/>
    <property type="match status" value="1"/>
</dbReference>
<dbReference type="GO" id="GO:0050660">
    <property type="term" value="F:flavin adenine dinucleotide binding"/>
    <property type="evidence" value="ECO:0007669"/>
    <property type="project" value="InterPro"/>
</dbReference>
<dbReference type="PIRSF" id="PIRSF016578">
    <property type="entry name" value="HsaA"/>
    <property type="match status" value="1"/>
</dbReference>
<keyword evidence="1" id="KW-0560">Oxidoreductase</keyword>
<dbReference type="InterPro" id="IPR037069">
    <property type="entry name" value="AcylCoA_DH/ox_N_sf"/>
</dbReference>
<dbReference type="InterPro" id="IPR009100">
    <property type="entry name" value="AcylCoA_DH/oxidase_NM_dom_sf"/>
</dbReference>
<dbReference type="PANTHER" id="PTHR43884:SF12">
    <property type="entry name" value="ISOVALERYL-COA DEHYDROGENASE, MITOCHONDRIAL-RELATED"/>
    <property type="match status" value="1"/>
</dbReference>
<protein>
    <submittedName>
        <fullName evidence="4">Acyl-CoA dehydrogenase</fullName>
    </submittedName>
</protein>
<sequence>MNELDLFKEEAVAMIRSHAREMEESGLVPQEVLNYMYEHKLFKIYLPEVLGGTMLSLPEALRLIEASSWVDGSFGWLVMIGAGGGFFCSLIPHEHNLKLFANPQAVIAGSGHPSGIAKPVEDGYQVTGQWKFCSGSQYASIFTANCLIETTASATQETPEIRAFIFTPEQVRIIKDWKAFGLKATGSHSMAVDSVFVPHSMTFTYNEPYDNYNNLAFAYPFLQFAEATISAVSIGICRHFIKAAKQFIVALKPSWDKSKIGRFQSVMNQIEAAELGFQSIVADYYRILDASWETLVQRQEISAAELNEASMICKKAAKAALMCGQAIFPILGIQAIMEHAAVNQIWRDLQVVSQHSALAD</sequence>
<dbReference type="InterPro" id="IPR036250">
    <property type="entry name" value="AcylCo_DH-like_C"/>
</dbReference>
<evidence type="ECO:0000256" key="1">
    <source>
        <dbReference type="ARBA" id="ARBA00023002"/>
    </source>
</evidence>
<dbReference type="Pfam" id="PF08028">
    <property type="entry name" value="Acyl-CoA_dh_2"/>
    <property type="match status" value="1"/>
</dbReference>
<dbReference type="RefSeq" id="WP_162462989.1">
    <property type="nucleotide sequence ID" value="NZ_CP034235.1"/>
</dbReference>
<evidence type="ECO:0000313" key="4">
    <source>
        <dbReference type="EMBL" id="QGQ94600.1"/>
    </source>
</evidence>
<evidence type="ECO:0000313" key="5">
    <source>
        <dbReference type="Proteomes" id="UP000426246"/>
    </source>
</evidence>
<dbReference type="Gene3D" id="1.10.540.10">
    <property type="entry name" value="Acyl-CoA dehydrogenase/oxidase, N-terminal domain"/>
    <property type="match status" value="1"/>
</dbReference>